<reference evidence="1" key="1">
    <citation type="submission" date="2019-10" db="EMBL/GenBank/DDBJ databases">
        <authorList>
            <consortium name="DOE Joint Genome Institute"/>
            <person name="Kuo A."/>
            <person name="Miyauchi S."/>
            <person name="Kiss E."/>
            <person name="Drula E."/>
            <person name="Kohler A."/>
            <person name="Sanchez-Garcia M."/>
            <person name="Andreopoulos B."/>
            <person name="Barry K.W."/>
            <person name="Bonito G."/>
            <person name="Buee M."/>
            <person name="Carver A."/>
            <person name="Chen C."/>
            <person name="Cichocki N."/>
            <person name="Clum A."/>
            <person name="Culley D."/>
            <person name="Crous P.W."/>
            <person name="Fauchery L."/>
            <person name="Girlanda M."/>
            <person name="Hayes R."/>
            <person name="Keri Z."/>
            <person name="Labutti K."/>
            <person name="Lipzen A."/>
            <person name="Lombard V."/>
            <person name="Magnuson J."/>
            <person name="Maillard F."/>
            <person name="Morin E."/>
            <person name="Murat C."/>
            <person name="Nolan M."/>
            <person name="Ohm R."/>
            <person name="Pangilinan J."/>
            <person name="Pereira M."/>
            <person name="Perotto S."/>
            <person name="Peter M."/>
            <person name="Riley R."/>
            <person name="Sitrit Y."/>
            <person name="Stielow B."/>
            <person name="Szollosi G."/>
            <person name="Zifcakova L."/>
            <person name="Stursova M."/>
            <person name="Spatafora J.W."/>
            <person name="Tedersoo L."/>
            <person name="Vaario L.-M."/>
            <person name="Yamada A."/>
            <person name="Yan M."/>
            <person name="Wang P."/>
            <person name="Xu J."/>
            <person name="Bruns T."/>
            <person name="Baldrian P."/>
            <person name="Vilgalys R."/>
            <person name="Henrissat B."/>
            <person name="Grigoriev I.V."/>
            <person name="Hibbett D."/>
            <person name="Nagy L.G."/>
            <person name="Martin F.M."/>
        </authorList>
    </citation>
    <scope>NUCLEOTIDE SEQUENCE</scope>
    <source>
        <strain evidence="1">P2</strain>
    </source>
</reference>
<protein>
    <submittedName>
        <fullName evidence="1">Clathrin adaptor mu subunit</fullName>
    </submittedName>
</protein>
<comment type="caution">
    <text evidence="1">The sequence shown here is derived from an EMBL/GenBank/DDBJ whole genome shotgun (WGS) entry which is preliminary data.</text>
</comment>
<proteinExistence type="predicted"/>
<sequence length="435" mass="48336">MDYNLARVLKPRRRPIIQSGFRSTNAAYPLLHIDTLNNALSSSTRKDDVDPVLYVPGYSSDGKQSACCHVKCGDVRILAPIRGDVDPLFAFAFIQTFIDILQDYFGTLSAATLRDHFDVVYQAKTLDSIGYPNTTSPNQLRDIVLPPSLLQKILTVTGVAGLANTNTGHGNITPFSSPIPWRKAGLRYSSNEIYFDVTEQLKAIVGPTGTLSCEVFGKIDSNPKLSGTPDLQLTFTNPDSLGDTSFHPCVRLQRWKRDKVLSFVPPDGRFTLMEYRYLPPTSKSLSAPSAQVPVPFTLKPVVTIEEDGGCFDVALTSRLSTRLFNKVVVEFYLGDGSSGVNCTASHGTSWSFDSQTSKVRWDLKNVPPSGTHSLRGSWVSSQKYPRPARAFRVKYDIAKYSYSSIKIDQLRMTGETYKPFKGFRANSKGDVDWRW</sequence>
<gene>
    <name evidence="1" type="ORF">BDM02DRAFT_3094972</name>
</gene>
<accession>A0ACB6ZIA4</accession>
<dbReference type="EMBL" id="MU117999">
    <property type="protein sequence ID" value="KAF9649322.1"/>
    <property type="molecule type" value="Genomic_DNA"/>
</dbReference>
<evidence type="ECO:0000313" key="2">
    <source>
        <dbReference type="Proteomes" id="UP000886501"/>
    </source>
</evidence>
<evidence type="ECO:0000313" key="1">
    <source>
        <dbReference type="EMBL" id="KAF9649322.1"/>
    </source>
</evidence>
<reference evidence="1" key="2">
    <citation type="journal article" date="2020" name="Nat. Commun.">
        <title>Large-scale genome sequencing of mycorrhizal fungi provides insights into the early evolution of symbiotic traits.</title>
        <authorList>
            <person name="Miyauchi S."/>
            <person name="Kiss E."/>
            <person name="Kuo A."/>
            <person name="Drula E."/>
            <person name="Kohler A."/>
            <person name="Sanchez-Garcia M."/>
            <person name="Morin E."/>
            <person name="Andreopoulos B."/>
            <person name="Barry K.W."/>
            <person name="Bonito G."/>
            <person name="Buee M."/>
            <person name="Carver A."/>
            <person name="Chen C."/>
            <person name="Cichocki N."/>
            <person name="Clum A."/>
            <person name="Culley D."/>
            <person name="Crous P.W."/>
            <person name="Fauchery L."/>
            <person name="Girlanda M."/>
            <person name="Hayes R.D."/>
            <person name="Keri Z."/>
            <person name="LaButti K."/>
            <person name="Lipzen A."/>
            <person name="Lombard V."/>
            <person name="Magnuson J."/>
            <person name="Maillard F."/>
            <person name="Murat C."/>
            <person name="Nolan M."/>
            <person name="Ohm R.A."/>
            <person name="Pangilinan J."/>
            <person name="Pereira M.F."/>
            <person name="Perotto S."/>
            <person name="Peter M."/>
            <person name="Pfister S."/>
            <person name="Riley R."/>
            <person name="Sitrit Y."/>
            <person name="Stielow J.B."/>
            <person name="Szollosi G."/>
            <person name="Zifcakova L."/>
            <person name="Stursova M."/>
            <person name="Spatafora J.W."/>
            <person name="Tedersoo L."/>
            <person name="Vaario L.M."/>
            <person name="Yamada A."/>
            <person name="Yan M."/>
            <person name="Wang P."/>
            <person name="Xu J."/>
            <person name="Bruns T."/>
            <person name="Baldrian P."/>
            <person name="Vilgalys R."/>
            <person name="Dunand C."/>
            <person name="Henrissat B."/>
            <person name="Grigoriev I.V."/>
            <person name="Hibbett D."/>
            <person name="Nagy L.G."/>
            <person name="Martin F.M."/>
        </authorList>
    </citation>
    <scope>NUCLEOTIDE SEQUENCE</scope>
    <source>
        <strain evidence="1">P2</strain>
    </source>
</reference>
<keyword evidence="2" id="KW-1185">Reference proteome</keyword>
<organism evidence="1 2">
    <name type="scientific">Thelephora ganbajun</name>
    <name type="common">Ganba fungus</name>
    <dbReference type="NCBI Taxonomy" id="370292"/>
    <lineage>
        <taxon>Eukaryota</taxon>
        <taxon>Fungi</taxon>
        <taxon>Dikarya</taxon>
        <taxon>Basidiomycota</taxon>
        <taxon>Agaricomycotina</taxon>
        <taxon>Agaricomycetes</taxon>
        <taxon>Thelephorales</taxon>
        <taxon>Thelephoraceae</taxon>
        <taxon>Thelephora</taxon>
    </lineage>
</organism>
<dbReference type="Proteomes" id="UP000886501">
    <property type="component" value="Unassembled WGS sequence"/>
</dbReference>
<name>A0ACB6ZIA4_THEGA</name>